<dbReference type="EMBL" id="MOBL01000045">
    <property type="protein sequence ID" value="RON26052.1"/>
    <property type="molecule type" value="Genomic_DNA"/>
</dbReference>
<dbReference type="AlphaFoldDB" id="A0A423IKS8"/>
<evidence type="ECO:0000256" key="1">
    <source>
        <dbReference type="SAM" id="SignalP"/>
    </source>
</evidence>
<evidence type="ECO:0008006" key="4">
    <source>
        <dbReference type="Google" id="ProtNLM"/>
    </source>
</evidence>
<feature type="chain" id="PRO_5019220419" description="DUF1090 domain-containing protein" evidence="1">
    <location>
        <begin position="23"/>
        <end position="92"/>
    </location>
</feature>
<name>A0A423IKS8_9PSED</name>
<evidence type="ECO:0000313" key="3">
    <source>
        <dbReference type="Proteomes" id="UP000283260"/>
    </source>
</evidence>
<keyword evidence="1" id="KW-0732">Signal</keyword>
<gene>
    <name evidence="2" type="ORF">BK661_26970</name>
</gene>
<evidence type="ECO:0000313" key="2">
    <source>
        <dbReference type="EMBL" id="RON26052.1"/>
    </source>
</evidence>
<accession>A0A423IKS8</accession>
<sequence length="92" mass="10282">MKTTLLKLTLAATLTYALPVWACPPDEATAKREQLAKEVAKITEQNPAKAKEINDELKKMDLETASKDLPDKCQLIDQRLKELQSAEKKAES</sequence>
<reference evidence="2 3" key="1">
    <citation type="submission" date="2016-10" db="EMBL/GenBank/DDBJ databases">
        <title>Comparative genome analysis of multiple Pseudomonas spp. focuses on biocontrol and plant growth promoting traits.</title>
        <authorList>
            <person name="Tao X.-Y."/>
            <person name="Taylor C.G."/>
        </authorList>
    </citation>
    <scope>NUCLEOTIDE SEQUENCE [LARGE SCALE GENOMIC DNA]</scope>
    <source>
        <strain evidence="2 3">94G2</strain>
    </source>
</reference>
<protein>
    <recommendedName>
        <fullName evidence="4">DUF1090 domain-containing protein</fullName>
    </recommendedName>
</protein>
<organism evidence="2 3">
    <name type="scientific">Pseudomonas frederiksbergensis</name>
    <dbReference type="NCBI Taxonomy" id="104087"/>
    <lineage>
        <taxon>Bacteria</taxon>
        <taxon>Pseudomonadati</taxon>
        <taxon>Pseudomonadota</taxon>
        <taxon>Gammaproteobacteria</taxon>
        <taxon>Pseudomonadales</taxon>
        <taxon>Pseudomonadaceae</taxon>
        <taxon>Pseudomonas</taxon>
    </lineage>
</organism>
<comment type="caution">
    <text evidence="2">The sequence shown here is derived from an EMBL/GenBank/DDBJ whole genome shotgun (WGS) entry which is preliminary data.</text>
</comment>
<dbReference type="Proteomes" id="UP000283260">
    <property type="component" value="Unassembled WGS sequence"/>
</dbReference>
<feature type="signal peptide" evidence="1">
    <location>
        <begin position="1"/>
        <end position="22"/>
    </location>
</feature>
<proteinExistence type="predicted"/>
<dbReference type="RefSeq" id="WP_123501434.1">
    <property type="nucleotide sequence ID" value="NZ_MOBL01000045.1"/>
</dbReference>